<comment type="caution">
    <text evidence="2">The sequence shown here is derived from an EMBL/GenBank/DDBJ whole genome shotgun (WGS) entry which is preliminary data.</text>
</comment>
<dbReference type="Proteomes" id="UP001320513">
    <property type="component" value="Unassembled WGS sequence"/>
</dbReference>
<feature type="transmembrane region" description="Helical" evidence="1">
    <location>
        <begin position="64"/>
        <end position="87"/>
    </location>
</feature>
<evidence type="ECO:0000313" key="2">
    <source>
        <dbReference type="EMBL" id="MCI8209016.1"/>
    </source>
</evidence>
<gene>
    <name evidence="2" type="ORF">AUC61_05645</name>
</gene>
<keyword evidence="1" id="KW-1133">Transmembrane helix</keyword>
<dbReference type="EMBL" id="LOHG01000003">
    <property type="protein sequence ID" value="MCI8209016.1"/>
    <property type="molecule type" value="Genomic_DNA"/>
</dbReference>
<feature type="transmembrane region" description="Helical" evidence="1">
    <location>
        <begin position="99"/>
        <end position="121"/>
    </location>
</feature>
<proteinExistence type="predicted"/>
<protein>
    <submittedName>
        <fullName evidence="2">Uncharacterized protein</fullName>
    </submittedName>
</protein>
<keyword evidence="1" id="KW-0472">Membrane</keyword>
<evidence type="ECO:0000313" key="3">
    <source>
        <dbReference type="Proteomes" id="UP001320513"/>
    </source>
</evidence>
<evidence type="ECO:0000256" key="1">
    <source>
        <dbReference type="SAM" id="Phobius"/>
    </source>
</evidence>
<organism evidence="2 3">
    <name type="scientific">Pseudomonas maioricensis</name>
    <dbReference type="NCBI Taxonomy" id="1766623"/>
    <lineage>
        <taxon>Bacteria</taxon>
        <taxon>Pseudomonadati</taxon>
        <taxon>Pseudomonadota</taxon>
        <taxon>Gammaproteobacteria</taxon>
        <taxon>Pseudomonadales</taxon>
        <taxon>Pseudomonadaceae</taxon>
        <taxon>Pseudomonas</taxon>
    </lineage>
</organism>
<feature type="transmembrane region" description="Helical" evidence="1">
    <location>
        <begin position="23"/>
        <end position="44"/>
    </location>
</feature>
<accession>A0ABS9ZFB3</accession>
<keyword evidence="3" id="KW-1185">Reference proteome</keyword>
<name>A0ABS9ZFB3_9PSED</name>
<keyword evidence="1" id="KW-0812">Transmembrane</keyword>
<reference evidence="2 3" key="1">
    <citation type="submission" date="2015-12" db="EMBL/GenBank/DDBJ databases">
        <title>Phylogenomics in the description of a new species in the Pseudomonas syringae group.</title>
        <authorList>
            <person name="Busquets A."/>
            <person name="Gomila M."/>
            <person name="Beiki F."/>
            <person name="Rahimian H."/>
            <person name="Mulet M."/>
            <person name="Sanchez D."/>
            <person name="Garcia-Valdes E."/>
            <person name="Lalucat J."/>
        </authorList>
    </citation>
    <scope>NUCLEOTIDE SEQUENCE [LARGE SCALE GENOMIC DNA]</scope>
    <source>
        <strain evidence="2 3">S25</strain>
    </source>
</reference>
<feature type="transmembrane region" description="Helical" evidence="1">
    <location>
        <begin position="127"/>
        <end position="147"/>
    </location>
</feature>
<sequence length="156" mass="17316">MFSGGIVSKRSGKLRVIIMKGKSFFWTALIIGAEYCAASIMAAFHVIKVGLELGPEDGDAMPPLFALFVIASAWMFVTVILYVLAIWIARWRILRLPRIFIVVILQLPLFATAGFVAIGLWCNLKGWETIAAAFIYSVVVLQTPMLFSRLTESTRS</sequence>